<keyword evidence="1" id="KW-0175">Coiled coil</keyword>
<feature type="compositionally biased region" description="Polar residues" evidence="2">
    <location>
        <begin position="456"/>
        <end position="467"/>
    </location>
</feature>
<feature type="region of interest" description="Disordered" evidence="2">
    <location>
        <begin position="448"/>
        <end position="467"/>
    </location>
</feature>
<evidence type="ECO:0000313" key="3">
    <source>
        <dbReference type="EMBL" id="CAD8704564.1"/>
    </source>
</evidence>
<accession>A0A7S0SFR0</accession>
<feature type="region of interest" description="Disordered" evidence="2">
    <location>
        <begin position="921"/>
        <end position="946"/>
    </location>
</feature>
<feature type="region of interest" description="Disordered" evidence="2">
    <location>
        <begin position="835"/>
        <end position="873"/>
    </location>
</feature>
<evidence type="ECO:0000256" key="2">
    <source>
        <dbReference type="SAM" id="MobiDB-lite"/>
    </source>
</evidence>
<feature type="compositionally biased region" description="Basic and acidic residues" evidence="2">
    <location>
        <begin position="858"/>
        <end position="873"/>
    </location>
</feature>
<organism evidence="3">
    <name type="scientific">Mantoniella antarctica</name>
    <dbReference type="NCBI Taxonomy" id="81844"/>
    <lineage>
        <taxon>Eukaryota</taxon>
        <taxon>Viridiplantae</taxon>
        <taxon>Chlorophyta</taxon>
        <taxon>Mamiellophyceae</taxon>
        <taxon>Mamiellales</taxon>
        <taxon>Mamiellaceae</taxon>
        <taxon>Mantoniella</taxon>
    </lineage>
</organism>
<dbReference type="EMBL" id="HBFC01012450">
    <property type="protein sequence ID" value="CAD8704564.1"/>
    <property type="molecule type" value="Transcribed_RNA"/>
</dbReference>
<name>A0A7S0SFR0_9CHLO</name>
<feature type="coiled-coil region" evidence="1">
    <location>
        <begin position="644"/>
        <end position="706"/>
    </location>
</feature>
<dbReference type="AlphaFoldDB" id="A0A7S0SFR0"/>
<feature type="compositionally biased region" description="Polar residues" evidence="2">
    <location>
        <begin position="840"/>
        <end position="853"/>
    </location>
</feature>
<sequence length="1205" mass="124961">MAAATAIQATGVHGQSLAEDLGGRGGLLDWVVPPPAMPPCSGSAAALASTAATTTGATVVPPSESGVEGRRVREQMHKAVSAIVQFVERSHGLMQTGAFEFVVGFEGNVQLIGISRVQWLKNPAPRARPAGAGVNVAQQTQTRNAHPGAPAGAAGFDTGGMQRTFGDFGEEDVSFFEAGATVTTAVEGRTVRTPYSTLYGTGRGFGMTRGVTPTSVPGLGDTLGRALDNALDPLPPPSHQSQSDACLDTEDVGGVGVVGGGASELDEVGDMFWSTSSGRAGGADAAANTAAEPADADVGGTEGAAVIIENPMDAWGFALLPPPVKLPPRIRYAAPPKALTRDGPGLPRAVEDPAPAVTSDAPNDACSSGIEGAEAGYRRAGDARETTDGGVSGQGGEAGAGGGGRQGHDDAPVRTGAQSQAQRQRRAPHPHWDDEAAVAVITLASPRGGISRSHDAATTGSPWGSMSMGNRTANQGAITEMGTGTGGAGTGTRMRTGTGFERRRPVVVLGPPPSPSRLTTAKRGGGAFLAAARSSDYAAPLLYEVEALREGLAAANFDRDNLANGLRVETEKHFAEAGGLWLQNADLSKSLEEALLRVSQLEAESREFRRRHAEEEKARGDVTARLRDSDAQLAEERAHNGTAAAEAVARADDLTGQLETAKAELAMLSSRFEVRDETAMAEEKFIGALRKEKDELRKRMHTLMNDKGVKPMPIALISDARNQDAKTEEEEIAAGKPLPPRAPAGKLRLNLRDVTRVESLRCGIEEAGILEGLDCLMVKSYGDLRDVWRYYVSVGRVKRGADGEPRLSMLQFARFTIDIGVIRKHEAQQASGVLAGIGDGTSSRPGTASSGSETLVAETDKTRARRSTMEAKGADKSLLSGGITFAPNADNLLSTALAETSARSAAIAEVRSASERALVISANGSDGTGDVSTSDPTAARIRQSSTSVGRSKGGYIALADADRLYAVVTLRQVECETTSVSNGGKERLAGRLPDDRMLDFEEFCQAVCRLAHLLRSGETTGHATRKELASLAGSLSKNDLFKGSSVNGGLALHSVGSAPGGIGVAGVGESYGAGPTPLELGRSLGSSSASDLARSGNAPASHSPSGGRGGGLPHIMLSGCLAVGPSGPYERSTAVAGQGPFPVGPAVMQSGFLTFLERFLSDVVLRKARRKDDLKALAAEDAASKKRVPIWKRGFGGGRDGRDRL</sequence>
<feature type="region of interest" description="Disordered" evidence="2">
    <location>
        <begin position="335"/>
        <end position="431"/>
    </location>
</feature>
<reference evidence="3" key="1">
    <citation type="submission" date="2021-01" db="EMBL/GenBank/DDBJ databases">
        <authorList>
            <person name="Corre E."/>
            <person name="Pelletier E."/>
            <person name="Niang G."/>
            <person name="Scheremetjew M."/>
            <person name="Finn R."/>
            <person name="Kale V."/>
            <person name="Holt S."/>
            <person name="Cochrane G."/>
            <person name="Meng A."/>
            <person name="Brown T."/>
            <person name="Cohen L."/>
        </authorList>
    </citation>
    <scope>NUCLEOTIDE SEQUENCE</scope>
    <source>
        <strain evidence="3">SL-175</strain>
    </source>
</reference>
<proteinExistence type="predicted"/>
<evidence type="ECO:0000256" key="1">
    <source>
        <dbReference type="SAM" id="Coils"/>
    </source>
</evidence>
<feature type="region of interest" description="Disordered" evidence="2">
    <location>
        <begin position="1077"/>
        <end position="1109"/>
    </location>
</feature>
<feature type="compositionally biased region" description="Polar residues" evidence="2">
    <location>
        <begin position="922"/>
        <end position="946"/>
    </location>
</feature>
<protein>
    <submittedName>
        <fullName evidence="3">Uncharacterized protein</fullName>
    </submittedName>
</protein>
<feature type="coiled-coil region" evidence="1">
    <location>
        <begin position="584"/>
        <end position="618"/>
    </location>
</feature>
<feature type="compositionally biased region" description="Basic and acidic residues" evidence="2">
    <location>
        <begin position="376"/>
        <end position="387"/>
    </location>
</feature>
<feature type="compositionally biased region" description="Gly residues" evidence="2">
    <location>
        <begin position="390"/>
        <end position="405"/>
    </location>
</feature>
<gene>
    <name evidence="3" type="ORF">MANT1106_LOCUS7246</name>
</gene>